<reference evidence="2" key="1">
    <citation type="journal article" date="2014" name="Int. J. Syst. Evol. Microbiol.">
        <title>Complete genome sequence of Corynebacterium casei LMG S-19264T (=DSM 44701T), isolated from a smear-ripened cheese.</title>
        <authorList>
            <consortium name="US DOE Joint Genome Institute (JGI-PGF)"/>
            <person name="Walter F."/>
            <person name="Albersmeier A."/>
            <person name="Kalinowski J."/>
            <person name="Ruckert C."/>
        </authorList>
    </citation>
    <scope>NUCLEOTIDE SEQUENCE</scope>
    <source>
        <strain evidence="2">CGMCC 4.7110</strain>
    </source>
</reference>
<name>A0A918CUB5_9ACTN</name>
<evidence type="ECO:0000259" key="1">
    <source>
        <dbReference type="SMART" id="SM00960"/>
    </source>
</evidence>
<reference evidence="2" key="2">
    <citation type="submission" date="2020-09" db="EMBL/GenBank/DDBJ databases">
        <authorList>
            <person name="Sun Q."/>
            <person name="Zhou Y."/>
        </authorList>
    </citation>
    <scope>NUCLEOTIDE SEQUENCE</scope>
    <source>
        <strain evidence="2">CGMCC 4.7110</strain>
    </source>
</reference>
<dbReference type="Pfam" id="PF03259">
    <property type="entry name" value="Robl_LC7"/>
    <property type="match status" value="1"/>
</dbReference>
<proteinExistence type="predicted"/>
<dbReference type="Proteomes" id="UP000653411">
    <property type="component" value="Unassembled WGS sequence"/>
</dbReference>
<evidence type="ECO:0000313" key="2">
    <source>
        <dbReference type="EMBL" id="GGN28184.1"/>
    </source>
</evidence>
<dbReference type="Gene3D" id="3.30.450.30">
    <property type="entry name" value="Dynein light chain 2a, cytoplasmic"/>
    <property type="match status" value="1"/>
</dbReference>
<protein>
    <recommendedName>
        <fullName evidence="1">Roadblock/LAMTOR2 domain-containing protein</fullName>
    </recommendedName>
</protein>
<sequence>MNDPVQDILVSLRDRVMGVSETVLATVDGLVVAADADKTHPESMAALAAAAISLGHRLADQATTGTLRQLTAQCSAGHVIVTAVGNRALLAVVTDEGVDGLAFDREIPTVVDDLKKILAQDTA</sequence>
<comment type="caution">
    <text evidence="2">The sequence shown here is derived from an EMBL/GenBank/DDBJ whole genome shotgun (WGS) entry which is preliminary data.</text>
</comment>
<dbReference type="SUPFAM" id="SSF103196">
    <property type="entry name" value="Roadblock/LC7 domain"/>
    <property type="match status" value="1"/>
</dbReference>
<dbReference type="PANTHER" id="PTHR36222:SF1">
    <property type="entry name" value="SERINE PROTEASE INHIBITOR RV3364C"/>
    <property type="match status" value="1"/>
</dbReference>
<dbReference type="AlphaFoldDB" id="A0A918CUB5"/>
<dbReference type="EMBL" id="BMML01000017">
    <property type="protein sequence ID" value="GGN28184.1"/>
    <property type="molecule type" value="Genomic_DNA"/>
</dbReference>
<dbReference type="InterPro" id="IPR004942">
    <property type="entry name" value="Roadblock/LAMTOR2_dom"/>
</dbReference>
<dbReference type="InterPro" id="IPR053141">
    <property type="entry name" value="Mycobact_SerProt_Inhib_Rv3364c"/>
</dbReference>
<organism evidence="2 3">
    <name type="scientific">Streptomyces fuscichromogenes</name>
    <dbReference type="NCBI Taxonomy" id="1324013"/>
    <lineage>
        <taxon>Bacteria</taxon>
        <taxon>Bacillati</taxon>
        <taxon>Actinomycetota</taxon>
        <taxon>Actinomycetes</taxon>
        <taxon>Kitasatosporales</taxon>
        <taxon>Streptomycetaceae</taxon>
        <taxon>Streptomyces</taxon>
    </lineage>
</organism>
<dbReference type="RefSeq" id="WP_189266353.1">
    <property type="nucleotide sequence ID" value="NZ_BMML01000017.1"/>
</dbReference>
<dbReference type="PANTHER" id="PTHR36222">
    <property type="entry name" value="SERINE PROTEASE INHIBITOR RV3364C"/>
    <property type="match status" value="1"/>
</dbReference>
<dbReference type="SMART" id="SM00960">
    <property type="entry name" value="Robl_LC7"/>
    <property type="match status" value="1"/>
</dbReference>
<feature type="domain" description="Roadblock/LAMTOR2" evidence="1">
    <location>
        <begin position="6"/>
        <end position="94"/>
    </location>
</feature>
<evidence type="ECO:0000313" key="3">
    <source>
        <dbReference type="Proteomes" id="UP000653411"/>
    </source>
</evidence>
<accession>A0A918CUB5</accession>
<keyword evidence="3" id="KW-1185">Reference proteome</keyword>
<gene>
    <name evidence="2" type="ORF">GCM10011578_064010</name>
</gene>